<protein>
    <recommendedName>
        <fullName evidence="7">Thioredoxin domain-containing protein</fullName>
    </recommendedName>
</protein>
<feature type="disulfide bond" description="Redox-active" evidence="4">
    <location>
        <begin position="226"/>
        <end position="230"/>
    </location>
</feature>
<dbReference type="SUPFAM" id="SSF52833">
    <property type="entry name" value="Thioredoxin-like"/>
    <property type="match status" value="1"/>
</dbReference>
<evidence type="ECO:0000256" key="4">
    <source>
        <dbReference type="PIRSR" id="PIRSR603782-2"/>
    </source>
</evidence>
<feature type="non-terminal residue" evidence="5">
    <location>
        <position position="320"/>
    </location>
</feature>
<name>A0AAW0MN04_9GOBI</name>
<dbReference type="InterPro" id="IPR036249">
    <property type="entry name" value="Thioredoxin-like_sf"/>
</dbReference>
<dbReference type="CDD" id="cd02968">
    <property type="entry name" value="SCO"/>
    <property type="match status" value="1"/>
</dbReference>
<dbReference type="PANTHER" id="PTHR12151:SF4">
    <property type="entry name" value="PROTEIN SCO1 HOMOLOG, MITOCHONDRIAL"/>
    <property type="match status" value="1"/>
</dbReference>
<evidence type="ECO:0000313" key="5">
    <source>
        <dbReference type="EMBL" id="KAK7879591.1"/>
    </source>
</evidence>
<reference evidence="6" key="1">
    <citation type="submission" date="2024-04" db="EMBL/GenBank/DDBJ databases">
        <title>Salinicola lusitanus LLJ914,a marine bacterium isolated from the Okinawa Trough.</title>
        <authorList>
            <person name="Li J."/>
        </authorList>
    </citation>
    <scope>NUCLEOTIDE SEQUENCE [LARGE SCALE GENOMIC DNA]</scope>
</reference>
<keyword evidence="3" id="KW-0479">Metal-binding</keyword>
<dbReference type="InterPro" id="IPR003782">
    <property type="entry name" value="SCO1/SenC"/>
</dbReference>
<evidence type="ECO:0008006" key="7">
    <source>
        <dbReference type="Google" id="ProtNLM"/>
    </source>
</evidence>
<dbReference type="Gene3D" id="3.40.30.10">
    <property type="entry name" value="Glutaredoxin"/>
    <property type="match status" value="1"/>
</dbReference>
<dbReference type="GO" id="GO:0005743">
    <property type="term" value="C:mitochondrial inner membrane"/>
    <property type="evidence" value="ECO:0007669"/>
    <property type="project" value="UniProtKB-SubCell"/>
</dbReference>
<comment type="similarity">
    <text evidence="2">Belongs to the SCO1/2 family.</text>
</comment>
<keyword evidence="3" id="KW-0186">Copper</keyword>
<dbReference type="Proteomes" id="UP001460270">
    <property type="component" value="Unassembled WGS sequence"/>
</dbReference>
<organism evidence="5 6">
    <name type="scientific">Mugilogobius chulae</name>
    <name type="common">yellowstripe goby</name>
    <dbReference type="NCBI Taxonomy" id="88201"/>
    <lineage>
        <taxon>Eukaryota</taxon>
        <taxon>Metazoa</taxon>
        <taxon>Chordata</taxon>
        <taxon>Craniata</taxon>
        <taxon>Vertebrata</taxon>
        <taxon>Euteleostomi</taxon>
        <taxon>Actinopterygii</taxon>
        <taxon>Neopterygii</taxon>
        <taxon>Teleostei</taxon>
        <taxon>Neoteleostei</taxon>
        <taxon>Acanthomorphata</taxon>
        <taxon>Gobiaria</taxon>
        <taxon>Gobiiformes</taxon>
        <taxon>Gobioidei</taxon>
        <taxon>Gobiidae</taxon>
        <taxon>Gobionellinae</taxon>
        <taxon>Mugilogobius</taxon>
    </lineage>
</organism>
<dbReference type="PANTHER" id="PTHR12151">
    <property type="entry name" value="ELECTRON TRANSPORT PROTIN SCO1/SENC FAMILY MEMBER"/>
    <property type="match status" value="1"/>
</dbReference>
<evidence type="ECO:0000256" key="2">
    <source>
        <dbReference type="ARBA" id="ARBA00010996"/>
    </source>
</evidence>
<dbReference type="FunFam" id="3.40.30.10:FF:000013">
    <property type="entry name" value="Blast:Protein SCO1 homolog, mitochondrial"/>
    <property type="match status" value="1"/>
</dbReference>
<keyword evidence="4" id="KW-1015">Disulfide bond</keyword>
<dbReference type="Pfam" id="PF02630">
    <property type="entry name" value="SCO1-SenC"/>
    <property type="match status" value="1"/>
</dbReference>
<feature type="binding site" evidence="3">
    <location>
        <position position="226"/>
    </location>
    <ligand>
        <name>Cu cation</name>
        <dbReference type="ChEBI" id="CHEBI:23378"/>
    </ligand>
</feature>
<accession>A0AAW0MN04</accession>
<comment type="caution">
    <text evidence="5">The sequence shown here is derived from an EMBL/GenBank/DDBJ whole genome shotgun (WGS) entry which is preliminary data.</text>
</comment>
<feature type="binding site" evidence="3">
    <location>
        <position position="230"/>
    </location>
    <ligand>
        <name>Cu cation</name>
        <dbReference type="ChEBI" id="CHEBI:23378"/>
    </ligand>
</feature>
<sequence>MFEPSSRQKAKKSFLRCFNQTQNILTSLPADLRPACVTPTALTLYVPLTHRSDPRPASAAALTVTFFTPGCELLYPGCERCEAGRDEAAARWSEPLLVNELVWRQFYRNYSRPPPSSSSDKAKSQGGEVGAVSVPEGGVVMEKDLSSQPVTWRSLAITFAIGGALLGGMKLFKKEKEELIEKERNKSIGRPLLGGPFSLVDHENKPVRSEDFLGQWILIYFGFTHCPDICPDELEKMIEVVDEIDGIKSLPNVKPILITIDPERDTPEAMGAYVKEFSPKLLGLTGSVAQIEQVSRSYRVTTARDPRRGQRLHCEFSHRA</sequence>
<comment type="subcellular location">
    <subcellularLocation>
        <location evidence="1">Mitochondrion inner membrane</location>
        <topology evidence="1">Single-pass membrane protein</topology>
    </subcellularLocation>
</comment>
<proteinExistence type="inferred from homology"/>
<dbReference type="EMBL" id="JBBPFD010000233">
    <property type="protein sequence ID" value="KAK7879591.1"/>
    <property type="molecule type" value="Genomic_DNA"/>
</dbReference>
<evidence type="ECO:0000256" key="3">
    <source>
        <dbReference type="PIRSR" id="PIRSR603782-1"/>
    </source>
</evidence>
<evidence type="ECO:0000313" key="6">
    <source>
        <dbReference type="Proteomes" id="UP001460270"/>
    </source>
</evidence>
<dbReference type="GO" id="GO:0046872">
    <property type="term" value="F:metal ion binding"/>
    <property type="evidence" value="ECO:0007669"/>
    <property type="project" value="UniProtKB-KW"/>
</dbReference>
<gene>
    <name evidence="5" type="ORF">WMY93_033704</name>
</gene>
<dbReference type="GO" id="GO:0033617">
    <property type="term" value="P:mitochondrial respiratory chain complex IV assembly"/>
    <property type="evidence" value="ECO:0007669"/>
    <property type="project" value="TreeGrafter"/>
</dbReference>
<dbReference type="AlphaFoldDB" id="A0AAW0MN04"/>
<evidence type="ECO:0000256" key="1">
    <source>
        <dbReference type="ARBA" id="ARBA00004434"/>
    </source>
</evidence>
<keyword evidence="6" id="KW-1185">Reference proteome</keyword>